<dbReference type="GO" id="GO:0019205">
    <property type="term" value="F:nucleobase-containing compound kinase activity"/>
    <property type="evidence" value="ECO:0007669"/>
    <property type="project" value="InterPro"/>
</dbReference>
<evidence type="ECO:0000313" key="5">
    <source>
        <dbReference type="EMBL" id="CAD9516166.1"/>
    </source>
</evidence>
<comment type="similarity">
    <text evidence="4">Belongs to the adenylate kinase family.</text>
</comment>
<evidence type="ECO:0000256" key="4">
    <source>
        <dbReference type="RuleBase" id="RU003330"/>
    </source>
</evidence>
<dbReference type="SUPFAM" id="SSF52540">
    <property type="entry name" value="P-loop containing nucleoside triphosphate hydrolases"/>
    <property type="match status" value="2"/>
</dbReference>
<keyword evidence="1 4" id="KW-0808">Transferase</keyword>
<accession>A0A7S2IEI3</accession>
<keyword evidence="3 4" id="KW-0418">Kinase</keyword>
<gene>
    <name evidence="5" type="ORF">AAND1436_LOCUS40482</name>
</gene>
<reference evidence="5" key="1">
    <citation type="submission" date="2021-01" db="EMBL/GenBank/DDBJ databases">
        <authorList>
            <person name="Corre E."/>
            <person name="Pelletier E."/>
            <person name="Niang G."/>
            <person name="Scheremetjew M."/>
            <person name="Finn R."/>
            <person name="Kale V."/>
            <person name="Holt S."/>
            <person name="Cochrane G."/>
            <person name="Meng A."/>
            <person name="Brown T."/>
            <person name="Cohen L."/>
        </authorList>
    </citation>
    <scope>NUCLEOTIDE SEQUENCE</scope>
    <source>
        <strain evidence="5">CCMP2222</strain>
    </source>
</reference>
<dbReference type="Pfam" id="PF00406">
    <property type="entry name" value="ADK"/>
    <property type="match status" value="2"/>
</dbReference>
<dbReference type="CDD" id="cd22979">
    <property type="entry name" value="DD_AK8"/>
    <property type="match status" value="1"/>
</dbReference>
<organism evidence="5">
    <name type="scientific">Alexandrium andersonii</name>
    <dbReference type="NCBI Taxonomy" id="327968"/>
    <lineage>
        <taxon>Eukaryota</taxon>
        <taxon>Sar</taxon>
        <taxon>Alveolata</taxon>
        <taxon>Dinophyceae</taxon>
        <taxon>Gonyaulacales</taxon>
        <taxon>Pyrocystaceae</taxon>
        <taxon>Alexandrium</taxon>
    </lineage>
</organism>
<dbReference type="AlphaFoldDB" id="A0A7S2IEI3"/>
<evidence type="ECO:0000256" key="2">
    <source>
        <dbReference type="ARBA" id="ARBA00022741"/>
    </source>
</evidence>
<evidence type="ECO:0000256" key="1">
    <source>
        <dbReference type="ARBA" id="ARBA00022679"/>
    </source>
</evidence>
<dbReference type="PRINTS" id="PR00094">
    <property type="entry name" value="ADENYLTKNASE"/>
</dbReference>
<sequence>MTVPVQTWGSMGTMVAEQHDFGTQTSEFLECNEVYDLFADLMRQVIINQPENPIKFLQAQLSSKPPLTVCVIGPPGINRSKYCQQIALDYNIEHIHVGKILRARKELKATIEAGVLVDDDIVIGEVKQMITKHQKKGWVLDGFPRTKVQAQALAMKETGFCLDKVLLLHTGEKAIRQRYAAKVAAAGFNIAEKEDLINNRLQQYQRHVISIAELFKNVIRQVEVSAGDDDQNVVYSIIKHNLHVRMTTNAPLRSHRICIVGPCSSGRSTQCAALAKNYGVVHVDLGKLLRKHQKDTGKQLEDVPPEYVSDEELCAVVGKRLNATDCLRKGWVLDGFPKTQGQAEFLRQAHLWPTRVIHLRVDEDTSTSRASTRQVDPVTATAYYRPPQKEIIRDRLVQAEHDVPEKIKERYHMHKANVDKVLHVFPQVALDVSGNEDIVTVTQALHEKIDTLLPSEEAQDAGEQN</sequence>
<dbReference type="InterPro" id="IPR033690">
    <property type="entry name" value="Adenylat_kinase_CS"/>
</dbReference>
<evidence type="ECO:0000256" key="3">
    <source>
        <dbReference type="ARBA" id="ARBA00022777"/>
    </source>
</evidence>
<dbReference type="PROSITE" id="PS00113">
    <property type="entry name" value="ADENYLATE_KINASE"/>
    <property type="match status" value="1"/>
</dbReference>
<dbReference type="EMBL" id="HBGQ01084873">
    <property type="protein sequence ID" value="CAD9516166.1"/>
    <property type="molecule type" value="Transcribed_RNA"/>
</dbReference>
<dbReference type="InterPro" id="IPR000850">
    <property type="entry name" value="Adenylat/UMP-CMP_kin"/>
</dbReference>
<dbReference type="GO" id="GO:0005524">
    <property type="term" value="F:ATP binding"/>
    <property type="evidence" value="ECO:0007669"/>
    <property type="project" value="InterPro"/>
</dbReference>
<dbReference type="GO" id="GO:0006139">
    <property type="term" value="P:nucleobase-containing compound metabolic process"/>
    <property type="evidence" value="ECO:0007669"/>
    <property type="project" value="InterPro"/>
</dbReference>
<dbReference type="Gene3D" id="3.40.50.300">
    <property type="entry name" value="P-loop containing nucleotide triphosphate hydrolases"/>
    <property type="match status" value="2"/>
</dbReference>
<dbReference type="CDD" id="cd01428">
    <property type="entry name" value="ADK"/>
    <property type="match status" value="2"/>
</dbReference>
<protein>
    <recommendedName>
        <fullName evidence="6">Adenylate kinase</fullName>
    </recommendedName>
</protein>
<dbReference type="InterPro" id="IPR027417">
    <property type="entry name" value="P-loop_NTPase"/>
</dbReference>
<name>A0A7S2IEI3_9DINO</name>
<proteinExistence type="inferred from homology"/>
<dbReference type="PANTHER" id="PTHR23359">
    <property type="entry name" value="NUCLEOTIDE KINASE"/>
    <property type="match status" value="1"/>
</dbReference>
<keyword evidence="2" id="KW-0547">Nucleotide-binding</keyword>
<evidence type="ECO:0008006" key="6">
    <source>
        <dbReference type="Google" id="ProtNLM"/>
    </source>
</evidence>